<dbReference type="GO" id="GO:0004386">
    <property type="term" value="F:helicase activity"/>
    <property type="evidence" value="ECO:0007669"/>
    <property type="project" value="UniProtKB-KW"/>
</dbReference>
<dbReference type="SMART" id="SM00490">
    <property type="entry name" value="HELICc"/>
    <property type="match status" value="1"/>
</dbReference>
<proteinExistence type="predicted"/>
<keyword evidence="3" id="KW-0175">Coiled coil</keyword>
<dbReference type="InterPro" id="IPR000330">
    <property type="entry name" value="SNF2_N"/>
</dbReference>
<protein>
    <recommendedName>
        <fullName evidence="8">Helicase</fullName>
    </recommendedName>
</protein>
<dbReference type="CDD" id="cd18793">
    <property type="entry name" value="SF2_C_SNF"/>
    <property type="match status" value="1"/>
</dbReference>
<evidence type="ECO:0000256" key="2">
    <source>
        <dbReference type="ARBA" id="ARBA00022806"/>
    </source>
</evidence>
<dbReference type="PANTHER" id="PTHR45766:SF6">
    <property type="entry name" value="SWI_SNF-RELATED MATRIX-ASSOCIATED ACTIN-DEPENDENT REGULATOR OF CHROMATIN SUBFAMILY A-LIKE PROTEIN 1"/>
    <property type="match status" value="1"/>
</dbReference>
<dbReference type="CDD" id="cd10311">
    <property type="entry name" value="PLDc_N_DEXD_c"/>
    <property type="match status" value="1"/>
</dbReference>
<name>Q9CMV8_PASMU</name>
<dbReference type="SMART" id="SM00487">
    <property type="entry name" value="DEXDc"/>
    <property type="match status" value="1"/>
</dbReference>
<dbReference type="GO" id="GO:0031297">
    <property type="term" value="P:replication fork processing"/>
    <property type="evidence" value="ECO:0007669"/>
    <property type="project" value="TreeGrafter"/>
</dbReference>
<dbReference type="GO" id="GO:0016787">
    <property type="term" value="F:hydrolase activity"/>
    <property type="evidence" value="ECO:0007669"/>
    <property type="project" value="UniProtKB-KW"/>
</dbReference>
<dbReference type="InterPro" id="IPR014001">
    <property type="entry name" value="Helicase_ATP-bd"/>
</dbReference>
<dbReference type="InterPro" id="IPR001650">
    <property type="entry name" value="Helicase_C-like"/>
</dbReference>
<keyword evidence="2" id="KW-0547">Nucleotide-binding</keyword>
<dbReference type="InterPro" id="IPR027417">
    <property type="entry name" value="P-loop_NTPase"/>
</dbReference>
<dbReference type="Gene3D" id="3.40.50.10810">
    <property type="entry name" value="Tandem AAA-ATPase domain"/>
    <property type="match status" value="1"/>
</dbReference>
<dbReference type="PROSITE" id="PS51194">
    <property type="entry name" value="HELICASE_CTER"/>
    <property type="match status" value="1"/>
</dbReference>
<dbReference type="GO" id="GO:0006281">
    <property type="term" value="P:DNA repair"/>
    <property type="evidence" value="ECO:0007669"/>
    <property type="project" value="TreeGrafter"/>
</dbReference>
<dbReference type="Gene3D" id="3.40.50.300">
    <property type="entry name" value="P-loop containing nucleotide triphosphate hydrolases"/>
    <property type="match status" value="1"/>
</dbReference>
<dbReference type="GO" id="GO:0005524">
    <property type="term" value="F:ATP binding"/>
    <property type="evidence" value="ECO:0007669"/>
    <property type="project" value="InterPro"/>
</dbReference>
<keyword evidence="2" id="KW-0067">ATP-binding</keyword>
<evidence type="ECO:0000259" key="5">
    <source>
        <dbReference type="PROSITE" id="PS51194"/>
    </source>
</evidence>
<dbReference type="EMBL" id="AE004439">
    <property type="protein sequence ID" value="AAK02780.1"/>
    <property type="molecule type" value="Genomic_DNA"/>
</dbReference>
<keyword evidence="7" id="KW-1185">Reference proteome</keyword>
<dbReference type="InterPro" id="IPR038718">
    <property type="entry name" value="SNF2-like_sf"/>
</dbReference>
<dbReference type="STRING" id="272843.PM0696"/>
<evidence type="ECO:0000259" key="4">
    <source>
        <dbReference type="PROSITE" id="PS51192"/>
    </source>
</evidence>
<sequence length="1089" mass="126219">MKIIDNINHILGEDLKTSLSQNDKLKIAASYFSIYAYAELKNELENIEELQFIFTTPTFVTDTVTEKLTKEKREFVIPRSDRENSLYGTEFEIHLKNKLTQKAIAKECADWIRRKAKFKSNTSHTPMQELISIKQKNNTITYFPIQGFNPAGLGYEKSDATSNFSTRFEGQFSQQYLQLFNQIWHDHEKIEDVTPQIIQHIASVYQENDPERIYFLMLYHIFKDFLTEINDDVMPNEKTGYQDTLIWKKLFNFQKDAAIGIINKLESYNGCILADSVGLGKTFTALAVIKYYELRNKSVLVLCPKKLADNWRTYNTNLVTNLFAQDRFNYDVFYHTDLSRQNGNSGGIDLSKVNWGNYDLLVIDESHNFRNRDTFKDRTTRYQILMDKILRQGVKTKVLMLSATPVNNRFNDLKNQLALAYEGNPEQLQQKLDTERSIDMIFSRAQASFNQWSKLPAEERTTETILNLLDFDFFKLLDSLTIARSRKHIQNFYDTHDIAKFPTRLKPLSYRCAISTENNIKLNDIYHSLSQISMSVYAPVSYIQPSRLSKYEEIFDTIVSNNTKFKQTDREKNLQSLMTINLLKRLESSVQAFRLTLKELEKSIENVLAKIADFEERKNTGEISIAPEMGYDQDENGELLYTEDLIGKTLKIHLGDMDILSWQNELTTDLFIIQDLLEKITPVTPQKDAKLQHLISHIKNKMEHPINLNNKKVIIFTAFSDTADYLYQNLAPLFLQHFNIHTAKITGSQNQSTIKTQMGGRACYDMQGLLTLFSPISKQKEQVFPDEKNEIDILIATDCISEGQNLQDCDYLINFDIHWNPVRIIQRFGRVDRIGSRNNVIQLVNYWPDISLDEYINLRERVENRMVIVDMAGTGDDNVLTTKANELAYRKAQLKQLQNEVLDLEDANTGVSITDLGLNDFRMDLIHYMEQNPELAHSPKGLHTVVPAQPDIGLHAGVIFTLKARHKEYQHNNPNRLYPYYIVYIQENGQVVFDYTKAKYLLDVARKSCRGQNKAIPEVYESFNRRTQDGRDMRQYSKLLDIVIDKIRQVKQEKDIDSLFSGLTTSALSQDISGLNDFELISFIVIEEQ</sequence>
<dbReference type="EnsemblBacteria" id="AAK02780">
    <property type="protein sequence ID" value="AAK02780"/>
    <property type="gene ID" value="PM0696"/>
</dbReference>
<dbReference type="Proteomes" id="UP000000809">
    <property type="component" value="Chromosome"/>
</dbReference>
<dbReference type="Pfam" id="PF00176">
    <property type="entry name" value="SNF2-rel_dom"/>
    <property type="match status" value="1"/>
</dbReference>
<dbReference type="PROSITE" id="PS51192">
    <property type="entry name" value="HELICASE_ATP_BIND_1"/>
    <property type="match status" value="1"/>
</dbReference>
<feature type="domain" description="Helicase ATP-binding" evidence="4">
    <location>
        <begin position="262"/>
        <end position="423"/>
    </location>
</feature>
<dbReference type="AlphaFoldDB" id="Q9CMV8"/>
<reference evidence="6 7" key="1">
    <citation type="journal article" date="2001" name="Proc. Natl. Acad. Sci. U.S.A.">
        <title>Complete genomic sequence of Pasteurella multocida Pm70.</title>
        <authorList>
            <person name="May B.J."/>
            <person name="Zhang Q."/>
            <person name="Li L.L."/>
            <person name="Paustian M.L."/>
            <person name="Whittam T.S."/>
            <person name="Kapur V."/>
        </authorList>
    </citation>
    <scope>NUCLEOTIDE SEQUENCE [LARGE SCALE GENOMIC DNA]</scope>
    <source>
        <strain evidence="6 7">Pm70</strain>
    </source>
</reference>
<evidence type="ECO:0000256" key="1">
    <source>
        <dbReference type="ARBA" id="ARBA00022801"/>
    </source>
</evidence>
<dbReference type="PANTHER" id="PTHR45766">
    <property type="entry name" value="DNA ANNEALING HELICASE AND ENDONUCLEASE ZRANB3 FAMILY MEMBER"/>
    <property type="match status" value="1"/>
</dbReference>
<evidence type="ECO:0000256" key="3">
    <source>
        <dbReference type="SAM" id="Coils"/>
    </source>
</evidence>
<keyword evidence="1" id="KW-0378">Hydrolase</keyword>
<dbReference type="SUPFAM" id="SSF52540">
    <property type="entry name" value="P-loop containing nucleoside triphosphate hydrolases"/>
    <property type="match status" value="1"/>
</dbReference>
<keyword evidence="2" id="KW-0347">Helicase</keyword>
<gene>
    <name evidence="6" type="ordered locus">PM0696</name>
</gene>
<evidence type="ECO:0000313" key="7">
    <source>
        <dbReference type="Proteomes" id="UP000000809"/>
    </source>
</evidence>
<feature type="coiled-coil region" evidence="3">
    <location>
        <begin position="583"/>
        <end position="617"/>
    </location>
</feature>
<dbReference type="OrthoDB" id="9814088at2"/>
<dbReference type="InterPro" id="IPR049730">
    <property type="entry name" value="SNF2/RAD54-like_C"/>
</dbReference>
<evidence type="ECO:0008006" key="8">
    <source>
        <dbReference type="Google" id="ProtNLM"/>
    </source>
</evidence>
<accession>Q9CMV8</accession>
<organism evidence="6 7">
    <name type="scientific">Pasteurella multocida (strain Pm70)</name>
    <dbReference type="NCBI Taxonomy" id="272843"/>
    <lineage>
        <taxon>Bacteria</taxon>
        <taxon>Pseudomonadati</taxon>
        <taxon>Pseudomonadota</taxon>
        <taxon>Gammaproteobacteria</taxon>
        <taxon>Pasteurellales</taxon>
        <taxon>Pasteurellaceae</taxon>
        <taxon>Pasteurella</taxon>
    </lineage>
</organism>
<feature type="domain" description="Helicase C-terminal" evidence="5">
    <location>
        <begin position="690"/>
        <end position="887"/>
    </location>
</feature>
<dbReference type="HOGENOM" id="CLU_008466_2_0_6"/>
<dbReference type="KEGG" id="pmu:PM0696"/>
<dbReference type="PATRIC" id="fig|272843.6.peg.704"/>
<evidence type="ECO:0000313" key="6">
    <source>
        <dbReference type="EMBL" id="AAK02780.1"/>
    </source>
</evidence>
<dbReference type="Pfam" id="PF00271">
    <property type="entry name" value="Helicase_C"/>
    <property type="match status" value="1"/>
</dbReference>
<dbReference type="RefSeq" id="WP_010906799.1">
    <property type="nucleotide sequence ID" value="NC_002663.1"/>
</dbReference>